<feature type="region of interest" description="Disordered" evidence="2">
    <location>
        <begin position="358"/>
        <end position="378"/>
    </location>
</feature>
<reference evidence="3" key="1">
    <citation type="submission" date="2025-08" db="UniProtKB">
        <authorList>
            <consortium name="Ensembl"/>
        </authorList>
    </citation>
    <scope>IDENTIFICATION</scope>
</reference>
<evidence type="ECO:0000313" key="3">
    <source>
        <dbReference type="Ensembl" id="ENSOKIP00005117154.1"/>
    </source>
</evidence>
<dbReference type="Ensembl" id="ENSOKIT00005125252.1">
    <property type="protein sequence ID" value="ENSOKIP00005117154.1"/>
    <property type="gene ID" value="ENSOKIG00005050678.1"/>
</dbReference>
<name>A0A8C7LR60_ONCKI</name>
<protein>
    <submittedName>
        <fullName evidence="3">RNA polymerase II subunit M</fullName>
    </submittedName>
</protein>
<feature type="coiled-coil region" evidence="1">
    <location>
        <begin position="316"/>
        <end position="343"/>
    </location>
</feature>
<organism evidence="3 4">
    <name type="scientific">Oncorhynchus kisutch</name>
    <name type="common">Coho salmon</name>
    <name type="synonym">Salmo kisutch</name>
    <dbReference type="NCBI Taxonomy" id="8019"/>
    <lineage>
        <taxon>Eukaryota</taxon>
        <taxon>Metazoa</taxon>
        <taxon>Chordata</taxon>
        <taxon>Craniata</taxon>
        <taxon>Vertebrata</taxon>
        <taxon>Euteleostomi</taxon>
        <taxon>Actinopterygii</taxon>
        <taxon>Neopterygii</taxon>
        <taxon>Teleostei</taxon>
        <taxon>Protacanthopterygii</taxon>
        <taxon>Salmoniformes</taxon>
        <taxon>Salmonidae</taxon>
        <taxon>Salmoninae</taxon>
        <taxon>Oncorhynchus</taxon>
    </lineage>
</organism>
<dbReference type="GO" id="GO:0035556">
    <property type="term" value="P:intracellular signal transduction"/>
    <property type="evidence" value="ECO:0007669"/>
    <property type="project" value="TreeGrafter"/>
</dbReference>
<feature type="compositionally biased region" description="Polar residues" evidence="2">
    <location>
        <begin position="255"/>
        <end position="273"/>
    </location>
</feature>
<feature type="compositionally biased region" description="Polar residues" evidence="2">
    <location>
        <begin position="195"/>
        <end position="216"/>
    </location>
</feature>
<accession>A0A8C7LR60</accession>
<feature type="compositionally biased region" description="Polar residues" evidence="2">
    <location>
        <begin position="86"/>
        <end position="116"/>
    </location>
</feature>
<feature type="compositionally biased region" description="Basic and acidic residues" evidence="2">
    <location>
        <begin position="143"/>
        <end position="156"/>
    </location>
</feature>
<keyword evidence="4" id="KW-1185">Reference proteome</keyword>
<evidence type="ECO:0000256" key="1">
    <source>
        <dbReference type="SAM" id="Coils"/>
    </source>
</evidence>
<dbReference type="PANTHER" id="PTHR23171:SF4">
    <property type="entry name" value="TUFTELIN"/>
    <property type="match status" value="1"/>
</dbReference>
<dbReference type="InterPro" id="IPR026213">
    <property type="entry name" value="GRINL1"/>
</dbReference>
<dbReference type="Pfam" id="PF15328">
    <property type="entry name" value="GCOM2"/>
    <property type="match status" value="1"/>
</dbReference>
<feature type="region of interest" description="Disordered" evidence="2">
    <location>
        <begin position="79"/>
        <end position="279"/>
    </location>
</feature>
<dbReference type="GO" id="GO:0003711">
    <property type="term" value="F:transcription elongation factor activity"/>
    <property type="evidence" value="ECO:0007669"/>
    <property type="project" value="InterPro"/>
</dbReference>
<dbReference type="GeneTree" id="ENSGT00950000183065"/>
<reference evidence="3" key="2">
    <citation type="submission" date="2025-09" db="UniProtKB">
        <authorList>
            <consortium name="Ensembl"/>
        </authorList>
    </citation>
    <scope>IDENTIFICATION</scope>
</reference>
<dbReference type="GO" id="GO:0005634">
    <property type="term" value="C:nucleus"/>
    <property type="evidence" value="ECO:0007669"/>
    <property type="project" value="InterPro"/>
</dbReference>
<evidence type="ECO:0000256" key="2">
    <source>
        <dbReference type="SAM" id="MobiDB-lite"/>
    </source>
</evidence>
<evidence type="ECO:0000313" key="4">
    <source>
        <dbReference type="Proteomes" id="UP000694557"/>
    </source>
</evidence>
<dbReference type="GO" id="GO:0006368">
    <property type="term" value="P:transcription elongation by RNA polymerase II"/>
    <property type="evidence" value="ECO:0007669"/>
    <property type="project" value="InterPro"/>
</dbReference>
<dbReference type="PRINTS" id="PR02085">
    <property type="entry name" value="POLR2GRINL1"/>
</dbReference>
<dbReference type="PANTHER" id="PTHR23171">
    <property type="entry name" value="GDOWN1"/>
    <property type="match status" value="1"/>
</dbReference>
<keyword evidence="1" id="KW-0175">Coiled coil</keyword>
<dbReference type="AlphaFoldDB" id="A0A8C7LR60"/>
<sequence>MRSANQILKQKKNNIEAPSERQGQVGDLKTKSKEELGELLSRQDKLLSNKRFIQTLPDKGKKISDFAERICLALAHNEEEERKQDMLSSVRTELQSKYQQALTQRPRGSQNKPGTSQHRRQAGDTAPGNVQELDISPLSPDVQESKTVDTLKEDSVSKISAAGTMNMAQAGDDAEVSPDSDRTKESDLAEALQRVTLSDHSTGSSGSLKDTFNRPATGNPFLGRQPQKKPHYIEVLERTEKDPVTRRQKYKPNQFAHNTDGSPSGSLSPNQSPGGLLPSPVLSVEARRERDRKHIDDITAARLPLLHYGPAQLLTLEQSADLLREQTRKHQELQAKLAAQKLSEGLRFSTGSYVVEGGSLGPYREVHDDGAQLSSEED</sequence>
<proteinExistence type="predicted"/>
<gene>
    <name evidence="3" type="primary">POLR2M</name>
</gene>
<feature type="compositionally biased region" description="Basic and acidic residues" evidence="2">
    <location>
        <begin position="231"/>
        <end position="245"/>
    </location>
</feature>
<dbReference type="Proteomes" id="UP000694557">
    <property type="component" value="Unassembled WGS sequence"/>
</dbReference>
<feature type="region of interest" description="Disordered" evidence="2">
    <location>
        <begin position="1"/>
        <end position="31"/>
    </location>
</feature>
<dbReference type="InterPro" id="IPR051375">
    <property type="entry name" value="Tuftelin_GRINL1A/MYZAP/CCD68"/>
</dbReference>